<dbReference type="Gene3D" id="3.30.1300.30">
    <property type="entry name" value="GSPII I/J protein-like"/>
    <property type="match status" value="1"/>
</dbReference>
<evidence type="ECO:0000313" key="2">
    <source>
        <dbReference type="EMBL" id="MFG6488292.1"/>
    </source>
</evidence>
<dbReference type="Proteomes" id="UP001606134">
    <property type="component" value="Unassembled WGS sequence"/>
</dbReference>
<keyword evidence="3" id="KW-1185">Reference proteome</keyword>
<protein>
    <recommendedName>
        <fullName evidence="4">Trimeric autotransporter adhesin YadA-like C-terminal membrane anchor domain-containing protein</fullName>
    </recommendedName>
</protein>
<keyword evidence="1" id="KW-0732">Signal</keyword>
<dbReference type="InterPro" id="IPR045584">
    <property type="entry name" value="Pilin-like"/>
</dbReference>
<organism evidence="2 3">
    <name type="scientific">Pelomonas candidula</name>
    <dbReference type="NCBI Taxonomy" id="3299025"/>
    <lineage>
        <taxon>Bacteria</taxon>
        <taxon>Pseudomonadati</taxon>
        <taxon>Pseudomonadota</taxon>
        <taxon>Betaproteobacteria</taxon>
        <taxon>Burkholderiales</taxon>
        <taxon>Sphaerotilaceae</taxon>
        <taxon>Roseateles</taxon>
    </lineage>
</organism>
<sequence length="319" mass="31215">MKLNRISIAAALAIAAGAAGAQTVAPILTVGPSGDPASTATSVTLTSSGTQVQSNVAGVGQGSLLLGLYTSSPGAGNLVAGTGAMSLPGVNYGAAIGNGSIVDRSNTVSFGIGNGLGYLPNYRILANVGAGQLATDAVNLGQAQQLSAQAVTTANAYTDSSLSGVNATLANHDARITSAQATADTATATAQGADNKATTALSQSGQALAIAQQTQQEVVQLTGRVNTIDSRLNTLEDRMNGYDRRIDSGVAMASAMNAAIAPSLAPGESAVVGGLGGFKGQGALALGIVHTNFAGQTFTAKFSTSSAGTAVAVGGAVKF</sequence>
<dbReference type="EMBL" id="JBIGIC010000008">
    <property type="protein sequence ID" value="MFG6488292.1"/>
    <property type="molecule type" value="Genomic_DNA"/>
</dbReference>
<feature type="chain" id="PRO_5046755821" description="Trimeric autotransporter adhesin YadA-like C-terminal membrane anchor domain-containing protein" evidence="1">
    <location>
        <begin position="22"/>
        <end position="319"/>
    </location>
</feature>
<evidence type="ECO:0008006" key="4">
    <source>
        <dbReference type="Google" id="ProtNLM"/>
    </source>
</evidence>
<feature type="signal peptide" evidence="1">
    <location>
        <begin position="1"/>
        <end position="21"/>
    </location>
</feature>
<dbReference type="RefSeq" id="WP_394412901.1">
    <property type="nucleotide sequence ID" value="NZ_JBIGIC010000008.1"/>
</dbReference>
<dbReference type="SUPFAM" id="SSF101967">
    <property type="entry name" value="Adhesin YadA, collagen-binding domain"/>
    <property type="match status" value="1"/>
</dbReference>
<dbReference type="InterPro" id="IPR011049">
    <property type="entry name" value="Serralysin-like_metalloprot_C"/>
</dbReference>
<accession>A0ABW7HEP0</accession>
<evidence type="ECO:0000313" key="3">
    <source>
        <dbReference type="Proteomes" id="UP001606134"/>
    </source>
</evidence>
<reference evidence="2 3" key="1">
    <citation type="submission" date="2024-08" db="EMBL/GenBank/DDBJ databases">
        <authorList>
            <person name="Lu H."/>
        </authorList>
    </citation>
    <scope>NUCLEOTIDE SEQUENCE [LARGE SCALE GENOMIC DNA]</scope>
    <source>
        <strain evidence="2 3">BYS78W</strain>
    </source>
</reference>
<comment type="caution">
    <text evidence="2">The sequence shown here is derived from an EMBL/GenBank/DDBJ whole genome shotgun (WGS) entry which is preliminary data.</text>
</comment>
<evidence type="ECO:0000256" key="1">
    <source>
        <dbReference type="SAM" id="SignalP"/>
    </source>
</evidence>
<dbReference type="SUPFAM" id="SSF54523">
    <property type="entry name" value="Pili subunits"/>
    <property type="match status" value="1"/>
</dbReference>
<gene>
    <name evidence="2" type="ORF">ACG04R_16515</name>
</gene>
<name>A0ABW7HEP0_9BURK</name>
<proteinExistence type="predicted"/>
<dbReference type="Gene3D" id="2.150.10.10">
    <property type="entry name" value="Serralysin-like metalloprotease, C-terminal"/>
    <property type="match status" value="1"/>
</dbReference>